<dbReference type="EMBL" id="BK015077">
    <property type="protein sequence ID" value="DAD90077.1"/>
    <property type="molecule type" value="Genomic_DNA"/>
</dbReference>
<sequence>MQQMQQMQIHGTEIQIKEYQGKRVVTLKDIDAVHQRKSGTASRNFNQNRNRFIEDVDFFRINVTDNEIRSQFGISPNAGGTVILITETGYLMLVKSFTDDLAWKVQRELVDSYFRARAEPDEECMQEIIESGVPTVVVATDKLIQCAEIMAGCMEGNRPYVLNILRNIVPNIDDEEKPKVTAKVEITKPEGIIRSTALPQAVPIDTTKMLLEMSEQNMDLPTLARKSSVSVATIMGWIKGNHKPLEQSRKNVCSALGKDENFLTPKRKRNIRE</sequence>
<dbReference type="Pfam" id="PF10543">
    <property type="entry name" value="ORF6N"/>
    <property type="match status" value="1"/>
</dbReference>
<reference evidence="2" key="1">
    <citation type="journal article" date="2021" name="Proc. Natl. Acad. Sci. U.S.A.">
        <title>A Catalog of Tens of Thousands of Viruses from Human Metagenomes Reveals Hidden Associations with Chronic Diseases.</title>
        <authorList>
            <person name="Tisza M.J."/>
            <person name="Buck C.B."/>
        </authorList>
    </citation>
    <scope>NUCLEOTIDE SEQUENCE</scope>
    <source>
        <strain evidence="2">CtnN38</strain>
    </source>
</reference>
<protein>
    <recommendedName>
        <fullName evidence="1">KilA-N DNA-binding domain-containing protein</fullName>
    </recommendedName>
</protein>
<dbReference type="InterPro" id="IPR018873">
    <property type="entry name" value="KilA-N_DNA-bd_domain"/>
</dbReference>
<proteinExistence type="predicted"/>
<organism evidence="2">
    <name type="scientific">Siphoviridae sp. ctnN38</name>
    <dbReference type="NCBI Taxonomy" id="2826455"/>
    <lineage>
        <taxon>Viruses</taxon>
        <taxon>Duplodnaviria</taxon>
        <taxon>Heunggongvirae</taxon>
        <taxon>Uroviricota</taxon>
        <taxon>Caudoviricetes</taxon>
    </lineage>
</organism>
<evidence type="ECO:0000313" key="2">
    <source>
        <dbReference type="EMBL" id="DAD90077.1"/>
    </source>
</evidence>
<name>A0A8S5N5Q7_9CAUD</name>
<evidence type="ECO:0000259" key="1">
    <source>
        <dbReference type="Pfam" id="PF10543"/>
    </source>
</evidence>
<accession>A0A8S5N5Q7</accession>
<feature type="domain" description="KilA-N DNA-binding" evidence="1">
    <location>
        <begin position="15"/>
        <end position="96"/>
    </location>
</feature>